<feature type="region of interest" description="Disordered" evidence="1">
    <location>
        <begin position="1"/>
        <end position="37"/>
    </location>
</feature>
<evidence type="ECO:0000313" key="2">
    <source>
        <dbReference type="EMBL" id="CAK6442796.1"/>
    </source>
</evidence>
<organism evidence="2 3">
    <name type="scientific">Pipistrellus nathusii</name>
    <name type="common">Nathusius' pipistrelle</name>
    <dbReference type="NCBI Taxonomy" id="59473"/>
    <lineage>
        <taxon>Eukaryota</taxon>
        <taxon>Metazoa</taxon>
        <taxon>Chordata</taxon>
        <taxon>Craniata</taxon>
        <taxon>Vertebrata</taxon>
        <taxon>Euteleostomi</taxon>
        <taxon>Mammalia</taxon>
        <taxon>Eutheria</taxon>
        <taxon>Laurasiatheria</taxon>
        <taxon>Chiroptera</taxon>
        <taxon>Yangochiroptera</taxon>
        <taxon>Vespertilionidae</taxon>
        <taxon>Pipistrellus</taxon>
    </lineage>
</organism>
<reference evidence="2" key="1">
    <citation type="submission" date="2023-12" db="EMBL/GenBank/DDBJ databases">
        <authorList>
            <person name="Brown T."/>
        </authorList>
    </citation>
    <scope>NUCLEOTIDE SEQUENCE</scope>
</reference>
<accession>A0ABP0A1N0</accession>
<dbReference type="Proteomes" id="UP001314169">
    <property type="component" value="Chromosome 3"/>
</dbReference>
<dbReference type="EMBL" id="OY882860">
    <property type="protein sequence ID" value="CAK6442796.1"/>
    <property type="molecule type" value="Genomic_DNA"/>
</dbReference>
<evidence type="ECO:0000256" key="1">
    <source>
        <dbReference type="SAM" id="MobiDB-lite"/>
    </source>
</evidence>
<sequence length="90" mass="10326">MKCHRTFSSSDSSDETPSTSLTGSVYRNKSKIPNEHKNSTEVFQNDLMTLLDFHHINPITSLRIYGNKNGKRESRYKPKQALFHSLPSEL</sequence>
<feature type="compositionally biased region" description="Low complexity" evidence="1">
    <location>
        <begin position="8"/>
        <end position="20"/>
    </location>
</feature>
<gene>
    <name evidence="2" type="ORF">MPIPNATIZW_LOCUS11102</name>
</gene>
<protein>
    <submittedName>
        <fullName evidence="2">Uncharacterized protein</fullName>
    </submittedName>
</protein>
<feature type="region of interest" description="Disordered" evidence="1">
    <location>
        <begin position="68"/>
        <end position="90"/>
    </location>
</feature>
<name>A0ABP0A1N0_PIPNA</name>
<evidence type="ECO:0000313" key="3">
    <source>
        <dbReference type="Proteomes" id="UP001314169"/>
    </source>
</evidence>
<proteinExistence type="predicted"/>
<keyword evidence="3" id="KW-1185">Reference proteome</keyword>